<dbReference type="GO" id="GO:0005737">
    <property type="term" value="C:cytoplasm"/>
    <property type="evidence" value="ECO:0007669"/>
    <property type="project" value="UniProtKB-SubCell"/>
</dbReference>
<keyword evidence="6 7" id="KW-0961">Cell wall biogenesis/degradation</keyword>
<dbReference type="GO" id="GO:0008360">
    <property type="term" value="P:regulation of cell shape"/>
    <property type="evidence" value="ECO:0007669"/>
    <property type="project" value="UniProtKB-KW"/>
</dbReference>
<dbReference type="SUPFAM" id="SSF53623">
    <property type="entry name" value="MurD-like peptide ligases, catalytic domain"/>
    <property type="match status" value="1"/>
</dbReference>
<dbReference type="AlphaFoldDB" id="A0A3N2B9R5"/>
<dbReference type="Pfam" id="PF02875">
    <property type="entry name" value="Mur_ligase_C"/>
    <property type="match status" value="1"/>
</dbReference>
<evidence type="ECO:0000256" key="1">
    <source>
        <dbReference type="ARBA" id="ARBA00005898"/>
    </source>
</evidence>
<gene>
    <name evidence="7" type="primary">murE</name>
    <name evidence="13" type="ORF">EDD31_0182</name>
</gene>
<protein>
    <recommendedName>
        <fullName evidence="7">UDP-N-acetylmuramyl-tripeptide synthetase</fullName>
        <ecNumber evidence="7">6.3.2.-</ecNumber>
    </recommendedName>
    <alternativeName>
        <fullName evidence="7">UDP-MurNAc-tripeptide synthetase</fullName>
    </alternativeName>
</protein>
<evidence type="ECO:0000259" key="10">
    <source>
        <dbReference type="Pfam" id="PF01225"/>
    </source>
</evidence>
<dbReference type="GO" id="GO:0071555">
    <property type="term" value="P:cell wall organization"/>
    <property type="evidence" value="ECO:0007669"/>
    <property type="project" value="UniProtKB-KW"/>
</dbReference>
<feature type="binding site" evidence="7">
    <location>
        <position position="197"/>
    </location>
    <ligand>
        <name>UDP-N-acetyl-alpha-D-muramoyl-L-alanyl-D-glutamate</name>
        <dbReference type="ChEBI" id="CHEBI:83900"/>
    </ligand>
</feature>
<feature type="binding site" evidence="7">
    <location>
        <position position="205"/>
    </location>
    <ligand>
        <name>UDP-N-acetyl-alpha-D-muramoyl-L-alanyl-D-glutamate</name>
        <dbReference type="ChEBI" id="CHEBI:83900"/>
    </ligand>
</feature>
<evidence type="ECO:0000313" key="13">
    <source>
        <dbReference type="EMBL" id="ROR71844.1"/>
    </source>
</evidence>
<feature type="binding site" evidence="7">
    <location>
        <begin position="125"/>
        <end position="131"/>
    </location>
    <ligand>
        <name>ATP</name>
        <dbReference type="ChEBI" id="CHEBI:30616"/>
    </ligand>
</feature>
<comment type="subcellular location">
    <subcellularLocation>
        <location evidence="7 8">Cytoplasm</location>
    </subcellularLocation>
</comment>
<keyword evidence="7" id="KW-0460">Magnesium</keyword>
<reference evidence="13 14" key="1">
    <citation type="submission" date="2018-11" db="EMBL/GenBank/DDBJ databases">
        <title>Sequencing the genomes of 1000 actinobacteria strains.</title>
        <authorList>
            <person name="Klenk H.-P."/>
        </authorList>
    </citation>
    <scope>NUCLEOTIDE SEQUENCE [LARGE SCALE GENOMIC DNA]</scope>
    <source>
        <strain evidence="13 14">DSM 11294</strain>
    </source>
</reference>
<comment type="caution">
    <text evidence="7">Lacks conserved residue(s) required for the propagation of feature annotation.</text>
</comment>
<dbReference type="InterPro" id="IPR035911">
    <property type="entry name" value="MurE/MurF_N"/>
</dbReference>
<evidence type="ECO:0000259" key="11">
    <source>
        <dbReference type="Pfam" id="PF02875"/>
    </source>
</evidence>
<keyword evidence="7" id="KW-0963">Cytoplasm</keyword>
<dbReference type="PANTHER" id="PTHR23135:SF4">
    <property type="entry name" value="UDP-N-ACETYLMURAMOYL-L-ALANYL-D-GLUTAMATE--2,6-DIAMINOPIMELATE LIGASE MURE HOMOLOG, CHLOROPLASTIC"/>
    <property type="match status" value="1"/>
</dbReference>
<feature type="modified residue" description="N6-carboxylysine" evidence="7">
    <location>
        <position position="237"/>
    </location>
</feature>
<dbReference type="InterPro" id="IPR036565">
    <property type="entry name" value="Mur-like_cat_sf"/>
</dbReference>
<evidence type="ECO:0000256" key="7">
    <source>
        <dbReference type="HAMAP-Rule" id="MF_00208"/>
    </source>
</evidence>
<feature type="compositionally biased region" description="Gly residues" evidence="9">
    <location>
        <begin position="512"/>
        <end position="523"/>
    </location>
</feature>
<organism evidence="13 14">
    <name type="scientific">Bogoriella caseilytica</name>
    <dbReference type="NCBI Taxonomy" id="56055"/>
    <lineage>
        <taxon>Bacteria</taxon>
        <taxon>Bacillati</taxon>
        <taxon>Actinomycetota</taxon>
        <taxon>Actinomycetes</taxon>
        <taxon>Micrococcales</taxon>
        <taxon>Bogoriellaceae</taxon>
        <taxon>Bogoriella</taxon>
    </lineage>
</organism>
<dbReference type="Pfam" id="PF01225">
    <property type="entry name" value="Mur_ligase"/>
    <property type="match status" value="1"/>
</dbReference>
<dbReference type="Proteomes" id="UP000280668">
    <property type="component" value="Unassembled WGS sequence"/>
</dbReference>
<comment type="pathway">
    <text evidence="7 8">Cell wall biogenesis; peptidoglycan biosynthesis.</text>
</comment>
<keyword evidence="3 7" id="KW-0133">Cell shape</keyword>
<dbReference type="PANTHER" id="PTHR23135">
    <property type="entry name" value="MUR LIGASE FAMILY MEMBER"/>
    <property type="match status" value="1"/>
</dbReference>
<keyword evidence="5 7" id="KW-0131">Cell cycle</keyword>
<feature type="domain" description="Mur ligase N-terminal catalytic" evidence="10">
    <location>
        <begin position="31"/>
        <end position="110"/>
    </location>
</feature>
<comment type="PTM">
    <text evidence="7">Carboxylation is probably crucial for Mg(2+) binding and, consequently, for the gamma-phosphate positioning of ATP.</text>
</comment>
<dbReference type="SUPFAM" id="SSF53244">
    <property type="entry name" value="MurD-like peptide ligases, peptide-binding domain"/>
    <property type="match status" value="1"/>
</dbReference>
<dbReference type="HAMAP" id="MF_00208">
    <property type="entry name" value="MurE"/>
    <property type="match status" value="1"/>
</dbReference>
<comment type="function">
    <text evidence="7">Catalyzes the addition of an amino acid to the nucleotide precursor UDP-N-acetylmuramoyl-L-alanyl-D-glutamate (UMAG) in the biosynthesis of bacterial cell-wall peptidoglycan.</text>
</comment>
<evidence type="ECO:0000256" key="4">
    <source>
        <dbReference type="ARBA" id="ARBA00022984"/>
    </source>
</evidence>
<comment type="cofactor">
    <cofactor evidence="7">
        <name>Mg(2+)</name>
        <dbReference type="ChEBI" id="CHEBI:18420"/>
    </cofactor>
</comment>
<evidence type="ECO:0000259" key="12">
    <source>
        <dbReference type="Pfam" id="PF08245"/>
    </source>
</evidence>
<dbReference type="EMBL" id="RKHK01000001">
    <property type="protein sequence ID" value="ROR71844.1"/>
    <property type="molecule type" value="Genomic_DNA"/>
</dbReference>
<keyword evidence="7 13" id="KW-0436">Ligase</keyword>
<evidence type="ECO:0000256" key="9">
    <source>
        <dbReference type="SAM" id="MobiDB-lite"/>
    </source>
</evidence>
<dbReference type="GO" id="GO:0051301">
    <property type="term" value="P:cell division"/>
    <property type="evidence" value="ECO:0007669"/>
    <property type="project" value="UniProtKB-KW"/>
</dbReference>
<evidence type="ECO:0000256" key="6">
    <source>
        <dbReference type="ARBA" id="ARBA00023316"/>
    </source>
</evidence>
<dbReference type="InterPro" id="IPR004101">
    <property type="entry name" value="Mur_ligase_C"/>
</dbReference>
<dbReference type="NCBIfam" id="TIGR01085">
    <property type="entry name" value="murE"/>
    <property type="match status" value="1"/>
</dbReference>
<dbReference type="InterPro" id="IPR036615">
    <property type="entry name" value="Mur_ligase_C_dom_sf"/>
</dbReference>
<name>A0A3N2B9R5_9MICO</name>
<dbReference type="Gene3D" id="3.90.190.20">
    <property type="entry name" value="Mur ligase, C-terminal domain"/>
    <property type="match status" value="1"/>
</dbReference>
<keyword evidence="7" id="KW-0067">ATP-binding</keyword>
<proteinExistence type="inferred from homology"/>
<feature type="region of interest" description="Disordered" evidence="9">
    <location>
        <begin position="501"/>
        <end position="523"/>
    </location>
</feature>
<comment type="similarity">
    <text evidence="1 7">Belongs to the MurCDEF family. MurE subfamily.</text>
</comment>
<accession>A0A3N2B9R5</accession>
<evidence type="ECO:0000256" key="8">
    <source>
        <dbReference type="RuleBase" id="RU004135"/>
    </source>
</evidence>
<dbReference type="InterPro" id="IPR013221">
    <property type="entry name" value="Mur_ligase_cen"/>
</dbReference>
<dbReference type="GO" id="GO:0016881">
    <property type="term" value="F:acid-amino acid ligase activity"/>
    <property type="evidence" value="ECO:0007669"/>
    <property type="project" value="UniProtKB-UniRule"/>
</dbReference>
<dbReference type="UniPathway" id="UPA00219"/>
<dbReference type="EC" id="6.3.2.-" evidence="7"/>
<dbReference type="InterPro" id="IPR005761">
    <property type="entry name" value="UDP-N-AcMur-Glu-dNH2Pim_ligase"/>
</dbReference>
<keyword evidence="2 7" id="KW-0132">Cell division</keyword>
<keyword evidence="7" id="KW-0547">Nucleotide-binding</keyword>
<evidence type="ECO:0000313" key="14">
    <source>
        <dbReference type="Proteomes" id="UP000280668"/>
    </source>
</evidence>
<dbReference type="Gene3D" id="3.40.1390.10">
    <property type="entry name" value="MurE/MurF, N-terminal domain"/>
    <property type="match status" value="1"/>
</dbReference>
<keyword evidence="14" id="KW-1185">Reference proteome</keyword>
<evidence type="ECO:0000256" key="3">
    <source>
        <dbReference type="ARBA" id="ARBA00022960"/>
    </source>
</evidence>
<evidence type="ECO:0000256" key="2">
    <source>
        <dbReference type="ARBA" id="ARBA00022618"/>
    </source>
</evidence>
<dbReference type="GO" id="GO:0000287">
    <property type="term" value="F:magnesium ion binding"/>
    <property type="evidence" value="ECO:0007669"/>
    <property type="project" value="UniProtKB-UniRule"/>
</dbReference>
<dbReference type="RefSeq" id="WP_123302506.1">
    <property type="nucleotide sequence ID" value="NZ_RKHK01000001.1"/>
</dbReference>
<dbReference type="GO" id="GO:0009252">
    <property type="term" value="P:peptidoglycan biosynthetic process"/>
    <property type="evidence" value="ECO:0007669"/>
    <property type="project" value="UniProtKB-UniRule"/>
</dbReference>
<evidence type="ECO:0000256" key="5">
    <source>
        <dbReference type="ARBA" id="ARBA00023306"/>
    </source>
</evidence>
<feature type="domain" description="Mur ligase C-terminal" evidence="11">
    <location>
        <begin position="355"/>
        <end position="482"/>
    </location>
</feature>
<dbReference type="Pfam" id="PF08245">
    <property type="entry name" value="Mur_ligase_M"/>
    <property type="match status" value="1"/>
</dbReference>
<feature type="domain" description="Mur ligase central" evidence="12">
    <location>
        <begin position="123"/>
        <end position="328"/>
    </location>
</feature>
<dbReference type="GO" id="GO:0005524">
    <property type="term" value="F:ATP binding"/>
    <property type="evidence" value="ECO:0007669"/>
    <property type="project" value="UniProtKB-UniRule"/>
</dbReference>
<dbReference type="InterPro" id="IPR000713">
    <property type="entry name" value="Mur_ligase_N"/>
</dbReference>
<feature type="binding site" evidence="7">
    <location>
        <begin position="170"/>
        <end position="171"/>
    </location>
    <ligand>
        <name>UDP-N-acetyl-alpha-D-muramoyl-L-alanyl-D-glutamate</name>
        <dbReference type="ChEBI" id="CHEBI:83900"/>
    </ligand>
</feature>
<dbReference type="Gene3D" id="3.40.1190.10">
    <property type="entry name" value="Mur-like, catalytic domain"/>
    <property type="match status" value="1"/>
</dbReference>
<keyword evidence="4 7" id="KW-0573">Peptidoglycan synthesis</keyword>
<comment type="caution">
    <text evidence="13">The sequence shown here is derived from an EMBL/GenBank/DDBJ whole genome shotgun (WGS) entry which is preliminary data.</text>
</comment>
<dbReference type="SUPFAM" id="SSF63418">
    <property type="entry name" value="MurE/MurF N-terminal domain"/>
    <property type="match status" value="1"/>
</dbReference>
<sequence>MARPLAEVIPGLPISPAPGTRDSWATTVVGGVRADNRLIRRGDLFAGHTGGRVHGALFARAAVASGAVAVLTDEAGLTILADPAYALAEGTPVLVAPDVPAVLGRLAAEIYGRPAEQLRTFAVTGTNGKTTTCYFLEHALAALGRSTGLIGTVEVRTRTPELRAVPAQLTTPQPADLQALLAEMVAEGVTDLAMEVSSHALDLGRVDSVLYDVAGFTNLTQDHLDHHGSMEGYFAAKEALFTPQRSAQGVSMVDDQWGQRLAASRPAGYAMSSVGTDEANAADWQVIAAVPDGTGSRVTLRGAGQELCFTTALPGAFNVANASLAVVMLLAAGTDPAVLEEALAHAGGLSPVIPGRMELLATAPRVIVDFAHNPGGLAVVLSALRGSTEGRLHVVFGAAGSRDAGKRAEMAELAVRYCDEVTITDDDPHDEPAAAIRADLLGPARAAAAGSLVREIGDRRVAIRAAITGADPADTVLIAGRGHETVQEIAGVEHHLDDREEVRSALQASAGGAAGPGEGRSSR</sequence>
<dbReference type="OrthoDB" id="9800958at2"/>